<evidence type="ECO:0000313" key="3">
    <source>
        <dbReference type="Proteomes" id="UP000050378"/>
    </source>
</evidence>
<keyword evidence="4" id="KW-1185">Reference proteome</keyword>
<dbReference type="Pfam" id="PF09867">
    <property type="entry name" value="TagF_N"/>
    <property type="match status" value="1"/>
</dbReference>
<gene>
    <name evidence="2" type="primary">tagF</name>
    <name evidence="1" type="ORF">AOG27_16365</name>
    <name evidence="2" type="ORF">PQI24_20410</name>
</gene>
<accession>A0A0N8HK06</accession>
<organism evidence="1 3">
    <name type="scientific">Pseudoalteromonas lipolytica</name>
    <dbReference type="NCBI Taxonomy" id="570156"/>
    <lineage>
        <taxon>Bacteria</taxon>
        <taxon>Pseudomonadati</taxon>
        <taxon>Pseudomonadota</taxon>
        <taxon>Gammaproteobacteria</taxon>
        <taxon>Alteromonadales</taxon>
        <taxon>Pseudoalteromonadaceae</taxon>
        <taxon>Pseudoalteromonas</taxon>
    </lineage>
</organism>
<dbReference type="RefSeq" id="WP_054554073.1">
    <property type="nucleotide sequence ID" value="NZ_JAQPZS010000030.1"/>
</dbReference>
<dbReference type="EMBL" id="JAQPZS010000030">
    <property type="protein sequence ID" value="MEJ6498404.1"/>
    <property type="molecule type" value="Genomic_DNA"/>
</dbReference>
<proteinExistence type="predicted"/>
<protein>
    <submittedName>
        <fullName evidence="2">Type VI secretion system-associated protein TagF</fullName>
    </submittedName>
</protein>
<reference evidence="2 4" key="2">
    <citation type="submission" date="2023-01" db="EMBL/GenBank/DDBJ databases">
        <title>Trichodesmium-associated heterotrophic epibiont bacteria.</title>
        <authorList>
            <person name="Cleveland C.S."/>
            <person name="Webb E.A."/>
        </authorList>
    </citation>
    <scope>NUCLEOTIDE SEQUENCE [LARGE SCALE GENOMIC DNA]</scope>
    <source>
        <strain evidence="2 4">USCH2</strain>
    </source>
</reference>
<dbReference type="NCBIfam" id="TIGR03373">
    <property type="entry name" value="VI_minor_4"/>
    <property type="match status" value="1"/>
</dbReference>
<dbReference type="OrthoDB" id="9801841at2"/>
<dbReference type="PATRIC" id="fig|570156.3.peg.1202"/>
<sequence length="330" mass="37166">MFNLFTKKKSPTLVKQFTYGYMGKTPVRPDFVKLNISSRESVALDHWLQEGFAHINRGVIGGKTTALNGVSSLFFVSGNSDDSSLFGVLQPSTDSSGRFYPFSSFIHSGLETYKRHPAFLFLYASHVIEHLLGVNQRIVEAHSIDAMAEQAKSYSKVADALKQQPNLNQELDKLRSIPMSVVWQHLGIKDIHHRAVLIEELSAVLKSIANRGCLRTQFGIRLPMPHFSHESALVAGFWLHLIASIVADHNWQPWFFYQLGNESSQPSLTVFCRPVPASYFGSVWLAEDKSKDIIDLVNLSLDKVPSEYSLNFADMDNVSVYDALRRWCKA</sequence>
<dbReference type="STRING" id="570156.AOG27_16365"/>
<dbReference type="Proteomes" id="UP000050378">
    <property type="component" value="Unassembled WGS sequence"/>
</dbReference>
<evidence type="ECO:0000313" key="1">
    <source>
        <dbReference type="EMBL" id="KPM82544.1"/>
    </source>
</evidence>
<name>A0A0N8HK06_9GAMM</name>
<evidence type="ECO:0000313" key="4">
    <source>
        <dbReference type="Proteomes" id="UP001377972"/>
    </source>
</evidence>
<evidence type="ECO:0000313" key="2">
    <source>
        <dbReference type="EMBL" id="MEJ6498404.1"/>
    </source>
</evidence>
<dbReference type="EMBL" id="LJTC01000011">
    <property type="protein sequence ID" value="KPM82544.1"/>
    <property type="molecule type" value="Genomic_DNA"/>
</dbReference>
<dbReference type="Proteomes" id="UP001377972">
    <property type="component" value="Unassembled WGS sequence"/>
</dbReference>
<dbReference type="InterPro" id="IPR017748">
    <property type="entry name" value="TagF"/>
</dbReference>
<dbReference type="AlphaFoldDB" id="A0A0N8HK06"/>
<reference evidence="1 3" key="1">
    <citation type="submission" date="2015-09" db="EMBL/GenBank/DDBJ databases">
        <title>Draft Genome Sequence of Pseudoalteromonas lipolytica UCD-48B.</title>
        <authorList>
            <person name="Krusor M."/>
            <person name="Coil D.A."/>
            <person name="Lang J.M."/>
            <person name="Eisen J.A."/>
            <person name="Alexiev A."/>
        </authorList>
    </citation>
    <scope>NUCLEOTIDE SEQUENCE [LARGE SCALE GENOMIC DNA]</scope>
    <source>
        <strain evidence="1 3">UCD-48B</strain>
    </source>
</reference>
<dbReference type="InterPro" id="IPR038225">
    <property type="entry name" value="TagF_sf"/>
</dbReference>
<comment type="caution">
    <text evidence="1">The sequence shown here is derived from an EMBL/GenBank/DDBJ whole genome shotgun (WGS) entry which is preliminary data.</text>
</comment>
<dbReference type="Gene3D" id="3.40.1730.10">
    <property type="entry name" value="pa0076 domain"/>
    <property type="match status" value="1"/>
</dbReference>